<proteinExistence type="predicted"/>
<dbReference type="EMBL" id="JADLZT010000006">
    <property type="protein sequence ID" value="MBF6024577.1"/>
    <property type="molecule type" value="Genomic_DNA"/>
</dbReference>
<dbReference type="Proteomes" id="UP001429984">
    <property type="component" value="Unassembled WGS sequence"/>
</dbReference>
<dbReference type="InterPro" id="IPR033138">
    <property type="entry name" value="Cu_oxidase_CS"/>
</dbReference>
<evidence type="ECO:0000256" key="2">
    <source>
        <dbReference type="SAM" id="SignalP"/>
    </source>
</evidence>
<evidence type="ECO:0008006" key="5">
    <source>
        <dbReference type="Google" id="ProtNLM"/>
    </source>
</evidence>
<comment type="caution">
    <text evidence="3">The sequence shown here is derived from an EMBL/GenBank/DDBJ whole genome shotgun (WGS) entry which is preliminary data.</text>
</comment>
<keyword evidence="2" id="KW-0732">Signal</keyword>
<evidence type="ECO:0000313" key="4">
    <source>
        <dbReference type="Proteomes" id="UP001429984"/>
    </source>
</evidence>
<dbReference type="InterPro" id="IPR008972">
    <property type="entry name" value="Cupredoxin"/>
</dbReference>
<keyword evidence="4" id="KW-1185">Reference proteome</keyword>
<sequence>MNRFRFPLVAAVLSLGLTALPASAENPHETATVTFGAWMSSPPLDRFPNSSNTRLNNDHLVTPNVVKIKAGGTVNFIISGLHNIAVYEDGIEPGDIDISNPVSTTGPVPNPPVPIINDPNGRIYRGLDPTLQPIDRIEAVRFDDPGTFLVICGIVPHFTGGMYGYVVVQK</sequence>
<dbReference type="PROSITE" id="PS00079">
    <property type="entry name" value="MULTICOPPER_OXIDASE1"/>
    <property type="match status" value="1"/>
</dbReference>
<dbReference type="RefSeq" id="WP_194931192.1">
    <property type="nucleotide sequence ID" value="NZ_JADLZT010000006.1"/>
</dbReference>
<feature type="signal peptide" evidence="2">
    <location>
        <begin position="1"/>
        <end position="24"/>
    </location>
</feature>
<evidence type="ECO:0000313" key="3">
    <source>
        <dbReference type="EMBL" id="MBF6024577.1"/>
    </source>
</evidence>
<dbReference type="SUPFAM" id="SSF49503">
    <property type="entry name" value="Cupredoxins"/>
    <property type="match status" value="1"/>
</dbReference>
<accession>A0ABS0B9V6</accession>
<protein>
    <recommendedName>
        <fullName evidence="5">Blue (type 1) copper domain-containing protein</fullName>
    </recommendedName>
</protein>
<keyword evidence="1" id="KW-0479">Metal-binding</keyword>
<organism evidence="3 4">
    <name type="scientific">Lysobacter niastensis</name>
    <dbReference type="NCBI Taxonomy" id="380629"/>
    <lineage>
        <taxon>Bacteria</taxon>
        <taxon>Pseudomonadati</taxon>
        <taxon>Pseudomonadota</taxon>
        <taxon>Gammaproteobacteria</taxon>
        <taxon>Lysobacterales</taxon>
        <taxon>Lysobacteraceae</taxon>
        <taxon>Lysobacter</taxon>
    </lineage>
</organism>
<gene>
    <name evidence="3" type="ORF">IU514_11105</name>
</gene>
<name>A0ABS0B9V6_9GAMM</name>
<evidence type="ECO:0000256" key="1">
    <source>
        <dbReference type="ARBA" id="ARBA00022723"/>
    </source>
</evidence>
<feature type="chain" id="PRO_5046935259" description="Blue (type 1) copper domain-containing protein" evidence="2">
    <location>
        <begin position="25"/>
        <end position="170"/>
    </location>
</feature>
<dbReference type="Gene3D" id="2.60.40.420">
    <property type="entry name" value="Cupredoxins - blue copper proteins"/>
    <property type="match status" value="1"/>
</dbReference>
<reference evidence="3 4" key="1">
    <citation type="submission" date="2020-11" db="EMBL/GenBank/DDBJ databases">
        <title>Draft Genome Sequence and Secondary Metabolite Biosynthetic Potential of the Lysobacter niastensis Type strain DSM 18481.</title>
        <authorList>
            <person name="Turrini P."/>
            <person name="Artuso I."/>
            <person name="Tescari M."/>
            <person name="Lugli G.A."/>
            <person name="Frangipani E."/>
            <person name="Ventura M."/>
            <person name="Visca P."/>
        </authorList>
    </citation>
    <scope>NUCLEOTIDE SEQUENCE [LARGE SCALE GENOMIC DNA]</scope>
    <source>
        <strain evidence="3 4">DSM 18481</strain>
    </source>
</reference>